<evidence type="ECO:0000313" key="1">
    <source>
        <dbReference type="EMBL" id="CAF0857113.1"/>
    </source>
</evidence>
<evidence type="ECO:0000313" key="5">
    <source>
        <dbReference type="Proteomes" id="UP000663845"/>
    </source>
</evidence>
<reference evidence="2" key="1">
    <citation type="submission" date="2021-02" db="EMBL/GenBank/DDBJ databases">
        <authorList>
            <person name="Nowell W R."/>
        </authorList>
    </citation>
    <scope>NUCLEOTIDE SEQUENCE</scope>
</reference>
<accession>A0A814D7H1</accession>
<dbReference type="EMBL" id="CAJNON010000044">
    <property type="protein sequence ID" value="CAF0857113.1"/>
    <property type="molecule type" value="Genomic_DNA"/>
</dbReference>
<dbReference type="EMBL" id="CAJNOG010000106">
    <property type="protein sequence ID" value="CAF0950480.1"/>
    <property type="molecule type" value="Genomic_DNA"/>
</dbReference>
<protein>
    <submittedName>
        <fullName evidence="2">Uncharacterized protein</fullName>
    </submittedName>
</protein>
<dbReference type="Proteomes" id="UP000663845">
    <property type="component" value="Unassembled WGS sequence"/>
</dbReference>
<dbReference type="AlphaFoldDB" id="A0A814D7H1"/>
<dbReference type="Proteomes" id="UP000663881">
    <property type="component" value="Unassembled WGS sequence"/>
</dbReference>
<comment type="caution">
    <text evidence="2">The sequence shown here is derived from an EMBL/GenBank/DDBJ whole genome shotgun (WGS) entry which is preliminary data.</text>
</comment>
<dbReference type="EMBL" id="CAJOAY010006867">
    <property type="protein sequence ID" value="CAF4152626.1"/>
    <property type="molecule type" value="Genomic_DNA"/>
</dbReference>
<gene>
    <name evidence="2" type="ORF">JYZ213_LOCUS13264</name>
    <name evidence="4" type="ORF">OKA104_LOCUS38337</name>
    <name evidence="3" type="ORF">OXD698_LOCUS14712</name>
    <name evidence="1" type="ORF">VCS650_LOCUS6989</name>
</gene>
<organism evidence="2 5">
    <name type="scientific">Adineta steineri</name>
    <dbReference type="NCBI Taxonomy" id="433720"/>
    <lineage>
        <taxon>Eukaryota</taxon>
        <taxon>Metazoa</taxon>
        <taxon>Spiralia</taxon>
        <taxon>Gnathifera</taxon>
        <taxon>Rotifera</taxon>
        <taxon>Eurotatoria</taxon>
        <taxon>Bdelloidea</taxon>
        <taxon>Adinetida</taxon>
        <taxon>Adinetidae</taxon>
        <taxon>Adineta</taxon>
    </lineage>
</organism>
<sequence>MTASGNPEKYNNYTSYKKRFIMPSKTNPTSYELDENSYFSLEETNFVQWVFLSTEYSYKSDLLRNNISKNGK</sequence>
<evidence type="ECO:0000313" key="3">
    <source>
        <dbReference type="EMBL" id="CAF3738224.1"/>
    </source>
</evidence>
<proteinExistence type="predicted"/>
<dbReference type="OrthoDB" id="45007at2759"/>
<dbReference type="Proteomes" id="UP000663891">
    <property type="component" value="Unassembled WGS sequence"/>
</dbReference>
<dbReference type="Proteomes" id="UP000663844">
    <property type="component" value="Unassembled WGS sequence"/>
</dbReference>
<evidence type="ECO:0000313" key="4">
    <source>
        <dbReference type="EMBL" id="CAF4152626.1"/>
    </source>
</evidence>
<name>A0A814D7H1_9BILA</name>
<evidence type="ECO:0000313" key="2">
    <source>
        <dbReference type="EMBL" id="CAF0950480.1"/>
    </source>
</evidence>
<dbReference type="EMBL" id="CAJOAZ010000938">
    <property type="protein sequence ID" value="CAF3738224.1"/>
    <property type="molecule type" value="Genomic_DNA"/>
</dbReference>